<sequence length="224" mass="25587">MVQPNSQVHISTPASVNTQPARHWIGRLFLMSAIPLMWLQDSLSLTAMVVGGVIFFLILAFNDSDRGIRRRPSSIMARFMFAVWAFLFLGFYWMGNHAAGRTYFSFADTIICAFWITLIITAVFWSCLWFASQLVLDDPDYRQWTIAGGHYFWDTLPAILNPDSEMIRNGGFVEPSYTDFTPPPHWQHQCPVCGARVEHAVDVCWNCCYGADGDSSAYFRRYGR</sequence>
<gene>
    <name evidence="2" type="ORF">Poly41_01570</name>
</gene>
<dbReference type="EMBL" id="SJPV01000001">
    <property type="protein sequence ID" value="TWU41864.1"/>
    <property type="molecule type" value="Genomic_DNA"/>
</dbReference>
<name>A0A5C6E057_9BACT</name>
<proteinExistence type="predicted"/>
<dbReference type="RefSeq" id="WP_146524024.1">
    <property type="nucleotide sequence ID" value="NZ_SJPV01000001.1"/>
</dbReference>
<protein>
    <submittedName>
        <fullName evidence="2">Uncharacterized protein</fullName>
    </submittedName>
</protein>
<reference evidence="2 3" key="1">
    <citation type="submission" date="2019-02" db="EMBL/GenBank/DDBJ databases">
        <title>Deep-cultivation of Planctomycetes and their phenomic and genomic characterization uncovers novel biology.</title>
        <authorList>
            <person name="Wiegand S."/>
            <person name="Jogler M."/>
            <person name="Boedeker C."/>
            <person name="Pinto D."/>
            <person name="Vollmers J."/>
            <person name="Rivas-Marin E."/>
            <person name="Kohn T."/>
            <person name="Peeters S.H."/>
            <person name="Heuer A."/>
            <person name="Rast P."/>
            <person name="Oberbeckmann S."/>
            <person name="Bunk B."/>
            <person name="Jeske O."/>
            <person name="Meyerdierks A."/>
            <person name="Storesund J.E."/>
            <person name="Kallscheuer N."/>
            <person name="Luecker S."/>
            <person name="Lage O.M."/>
            <person name="Pohl T."/>
            <person name="Merkel B.J."/>
            <person name="Hornburger P."/>
            <person name="Mueller R.-W."/>
            <person name="Bruemmer F."/>
            <person name="Labrenz M."/>
            <person name="Spormann A.M."/>
            <person name="Op Den Camp H."/>
            <person name="Overmann J."/>
            <person name="Amann R."/>
            <person name="Jetten M.S.M."/>
            <person name="Mascher T."/>
            <person name="Medema M.H."/>
            <person name="Devos D.P."/>
            <person name="Kaster A.-K."/>
            <person name="Ovreas L."/>
            <person name="Rohde M."/>
            <person name="Galperin M.Y."/>
            <person name="Jogler C."/>
        </authorList>
    </citation>
    <scope>NUCLEOTIDE SEQUENCE [LARGE SCALE GENOMIC DNA]</scope>
    <source>
        <strain evidence="2 3">Poly41</strain>
    </source>
</reference>
<dbReference type="AlphaFoldDB" id="A0A5C6E057"/>
<feature type="transmembrane region" description="Helical" evidence="1">
    <location>
        <begin position="106"/>
        <end position="131"/>
    </location>
</feature>
<dbReference type="Proteomes" id="UP000319143">
    <property type="component" value="Unassembled WGS sequence"/>
</dbReference>
<organism evidence="2 3">
    <name type="scientific">Novipirellula artificiosorum</name>
    <dbReference type="NCBI Taxonomy" id="2528016"/>
    <lineage>
        <taxon>Bacteria</taxon>
        <taxon>Pseudomonadati</taxon>
        <taxon>Planctomycetota</taxon>
        <taxon>Planctomycetia</taxon>
        <taxon>Pirellulales</taxon>
        <taxon>Pirellulaceae</taxon>
        <taxon>Novipirellula</taxon>
    </lineage>
</organism>
<keyword evidence="1" id="KW-1133">Transmembrane helix</keyword>
<dbReference type="OrthoDB" id="270841at2"/>
<keyword evidence="1" id="KW-0812">Transmembrane</keyword>
<evidence type="ECO:0000313" key="3">
    <source>
        <dbReference type="Proteomes" id="UP000319143"/>
    </source>
</evidence>
<keyword evidence="1" id="KW-0472">Membrane</keyword>
<feature type="transmembrane region" description="Helical" evidence="1">
    <location>
        <begin position="45"/>
        <end position="63"/>
    </location>
</feature>
<comment type="caution">
    <text evidence="2">The sequence shown here is derived from an EMBL/GenBank/DDBJ whole genome shotgun (WGS) entry which is preliminary data.</text>
</comment>
<feature type="transmembrane region" description="Helical" evidence="1">
    <location>
        <begin position="75"/>
        <end position="94"/>
    </location>
</feature>
<evidence type="ECO:0000313" key="2">
    <source>
        <dbReference type="EMBL" id="TWU41864.1"/>
    </source>
</evidence>
<accession>A0A5C6E057</accession>
<evidence type="ECO:0000256" key="1">
    <source>
        <dbReference type="SAM" id="Phobius"/>
    </source>
</evidence>
<keyword evidence="3" id="KW-1185">Reference proteome</keyword>